<dbReference type="Gene3D" id="3.30.2320.80">
    <property type="match status" value="1"/>
</dbReference>
<dbReference type="Proteomes" id="UP001166304">
    <property type="component" value="Unassembled WGS sequence"/>
</dbReference>
<dbReference type="AlphaFoldDB" id="A0AA41G099"/>
<keyword evidence="2" id="KW-1185">Reference proteome</keyword>
<dbReference type="RefSeq" id="WP_162413768.1">
    <property type="nucleotide sequence ID" value="NZ_JAHQXE010000003.1"/>
</dbReference>
<sequence length="54" mass="6169">MSVLETVKEKVGIAEEKPLYECEDCGHEFRSAADPDSYWSKCPECESQEITQIE</sequence>
<dbReference type="EMBL" id="JAHQXE010000003">
    <property type="protein sequence ID" value="MBV0902042.1"/>
    <property type="molecule type" value="Genomic_DNA"/>
</dbReference>
<name>A0AA41G099_9EURY</name>
<evidence type="ECO:0000313" key="1">
    <source>
        <dbReference type="EMBL" id="MBV0902042.1"/>
    </source>
</evidence>
<accession>A0AA41G099</accession>
<evidence type="ECO:0000313" key="2">
    <source>
        <dbReference type="Proteomes" id="UP001166304"/>
    </source>
</evidence>
<protein>
    <submittedName>
        <fullName evidence="1">Uncharacterized protein</fullName>
    </submittedName>
</protein>
<proteinExistence type="predicted"/>
<organism evidence="1 2">
    <name type="scientific">Haloarcula salina</name>
    <dbReference type="NCBI Taxonomy" id="1429914"/>
    <lineage>
        <taxon>Archaea</taxon>
        <taxon>Methanobacteriati</taxon>
        <taxon>Methanobacteriota</taxon>
        <taxon>Stenosarchaea group</taxon>
        <taxon>Halobacteria</taxon>
        <taxon>Halobacteriales</taxon>
        <taxon>Haloarculaceae</taxon>
        <taxon>Haloarcula</taxon>
    </lineage>
</organism>
<gene>
    <name evidence="1" type="ORF">KTS37_09605</name>
</gene>
<comment type="caution">
    <text evidence="1">The sequence shown here is derived from an EMBL/GenBank/DDBJ whole genome shotgun (WGS) entry which is preliminary data.</text>
</comment>
<reference evidence="1" key="1">
    <citation type="submission" date="2021-06" db="EMBL/GenBank/DDBJ databases">
        <title>New haloarchaea isolates fom saline soil.</title>
        <authorList>
            <person name="Duran-Viseras A."/>
            <person name="Sanchez-Porro C.S."/>
            <person name="Ventosa A."/>
        </authorList>
    </citation>
    <scope>NUCLEOTIDE SEQUENCE</scope>
    <source>
        <strain evidence="1">JCM 18369</strain>
    </source>
</reference>